<proteinExistence type="predicted"/>
<feature type="transmembrane region" description="Helical" evidence="1">
    <location>
        <begin position="285"/>
        <end position="304"/>
    </location>
</feature>
<feature type="transmembrane region" description="Helical" evidence="1">
    <location>
        <begin position="140"/>
        <end position="165"/>
    </location>
</feature>
<dbReference type="Proteomes" id="UP001523550">
    <property type="component" value="Unassembled WGS sequence"/>
</dbReference>
<accession>A0ABT1G872</accession>
<name>A0ABT1G872_9GAMM</name>
<protein>
    <submittedName>
        <fullName evidence="2">Uncharacterized protein</fullName>
    </submittedName>
</protein>
<organism evidence="2 3">
    <name type="scientific">Natronospira proteinivora</name>
    <dbReference type="NCBI Taxonomy" id="1807133"/>
    <lineage>
        <taxon>Bacteria</taxon>
        <taxon>Pseudomonadati</taxon>
        <taxon>Pseudomonadota</taxon>
        <taxon>Gammaproteobacteria</taxon>
        <taxon>Natronospirales</taxon>
        <taxon>Natronospiraceae</taxon>
        <taxon>Natronospira</taxon>
    </lineage>
</organism>
<evidence type="ECO:0000313" key="2">
    <source>
        <dbReference type="EMBL" id="MCP1727506.1"/>
    </source>
</evidence>
<keyword evidence="1" id="KW-1133">Transmembrane helix</keyword>
<dbReference type="EMBL" id="JALJYF010000002">
    <property type="protein sequence ID" value="MCP1727506.1"/>
    <property type="molecule type" value="Genomic_DNA"/>
</dbReference>
<feature type="transmembrane region" description="Helical" evidence="1">
    <location>
        <begin position="12"/>
        <end position="30"/>
    </location>
</feature>
<feature type="transmembrane region" description="Helical" evidence="1">
    <location>
        <begin position="185"/>
        <end position="207"/>
    </location>
</feature>
<feature type="transmembrane region" description="Helical" evidence="1">
    <location>
        <begin position="228"/>
        <end position="247"/>
    </location>
</feature>
<sequence>MITTNSAGLRAARIIFASAVVGFFTALFFYEADVFWQDTGFVFGVALVTSFYGLSWSRVGRLHHLYWHKNSAIGLARLGVIASVLWCAYVLSLHADPTITGIWTVLYALMAFAAIKFFGQLWAEFFGPRLRIDVYERKNLAAAIFIAAFTLATGMIFGGAMWGSMTAESLEYGSIFEVLPGYEDGWWITPWFFLMGWTILALTQWLWIRREKANFADRIVRDHRINDAKAAAGFCLSNAVIITYAVHGDYHGFGDSLFGFSLIALPVLAHELMRPRTPDEVSRDGEWWVYIVVALGSVLLMPWLSTWLGLRL</sequence>
<keyword evidence="1" id="KW-0812">Transmembrane</keyword>
<keyword evidence="1" id="KW-0472">Membrane</keyword>
<reference evidence="2 3" key="1">
    <citation type="submission" date="2022-03" db="EMBL/GenBank/DDBJ databases">
        <title>Genomic Encyclopedia of Type Strains, Phase III (KMG-III): the genomes of soil and plant-associated and newly described type strains.</title>
        <authorList>
            <person name="Whitman W."/>
        </authorList>
    </citation>
    <scope>NUCLEOTIDE SEQUENCE [LARGE SCALE GENOMIC DNA]</scope>
    <source>
        <strain evidence="2 3">BSker1</strain>
    </source>
</reference>
<comment type="caution">
    <text evidence="2">The sequence shown here is derived from an EMBL/GenBank/DDBJ whole genome shotgun (WGS) entry which is preliminary data.</text>
</comment>
<feature type="transmembrane region" description="Helical" evidence="1">
    <location>
        <begin position="101"/>
        <end position="119"/>
    </location>
</feature>
<feature type="transmembrane region" description="Helical" evidence="1">
    <location>
        <begin position="75"/>
        <end position="95"/>
    </location>
</feature>
<evidence type="ECO:0000256" key="1">
    <source>
        <dbReference type="SAM" id="Phobius"/>
    </source>
</evidence>
<keyword evidence="3" id="KW-1185">Reference proteome</keyword>
<feature type="transmembrane region" description="Helical" evidence="1">
    <location>
        <begin position="36"/>
        <end position="54"/>
    </location>
</feature>
<dbReference type="RefSeq" id="WP_253447791.1">
    <property type="nucleotide sequence ID" value="NZ_JALJYF010000002.1"/>
</dbReference>
<gene>
    <name evidence="2" type="ORF">J2T60_001506</name>
</gene>
<evidence type="ECO:0000313" key="3">
    <source>
        <dbReference type="Proteomes" id="UP001523550"/>
    </source>
</evidence>